<dbReference type="EC" id="3.1.4.-" evidence="2"/>
<dbReference type="SUPFAM" id="SSF56300">
    <property type="entry name" value="Metallo-dependent phosphatases"/>
    <property type="match status" value="1"/>
</dbReference>
<dbReference type="GO" id="GO:0016787">
    <property type="term" value="F:hydrolase activity"/>
    <property type="evidence" value="ECO:0007669"/>
    <property type="project" value="UniProtKB-UniRule"/>
</dbReference>
<dbReference type="InterPro" id="IPR000979">
    <property type="entry name" value="Phosphodiesterase_MJ0936/Vps29"/>
</dbReference>
<dbReference type="InterPro" id="IPR024654">
    <property type="entry name" value="Calcineurin-like_PHP_lpxH"/>
</dbReference>
<proteinExistence type="inferred from homology"/>
<dbReference type="Pfam" id="PF12850">
    <property type="entry name" value="Metallophos_2"/>
    <property type="match status" value="1"/>
</dbReference>
<accession>A0A6B1DSF1</accession>
<sequence length="166" mass="18672">MSLIAVLSDSHDNIWNLDKALQAVRKTGAAHLLHCGDFVAPFIMQQLAEGFDGPIHCVYGNNDGDPHSIVNMASRWDRLRVHGQWAELEIDGVRIAMNHYPELARPLALSGLYDLVCYGHNHLQNWERIGHCQLANPGEIMGRLGAPSWGLFDTESRTWSFRTLDE</sequence>
<dbReference type="InterPro" id="IPR053193">
    <property type="entry name" value="MetalloPDE_YfcE-like"/>
</dbReference>
<comment type="cofactor">
    <cofactor evidence="2">
        <name>a divalent metal cation</name>
        <dbReference type="ChEBI" id="CHEBI:60240"/>
    </cofactor>
</comment>
<feature type="domain" description="Calcineurin-like phosphoesterase" evidence="3">
    <location>
        <begin position="4"/>
        <end position="156"/>
    </location>
</feature>
<comment type="caution">
    <text evidence="4">The sequence shown here is derived from an EMBL/GenBank/DDBJ whole genome shotgun (WGS) entry which is preliminary data.</text>
</comment>
<dbReference type="Gene3D" id="3.60.21.10">
    <property type="match status" value="1"/>
</dbReference>
<dbReference type="PANTHER" id="PTHR43165:SF1">
    <property type="entry name" value="PHOSPHODIESTERASE MJ0936"/>
    <property type="match status" value="1"/>
</dbReference>
<evidence type="ECO:0000256" key="2">
    <source>
        <dbReference type="RuleBase" id="RU362039"/>
    </source>
</evidence>
<dbReference type="NCBIfam" id="TIGR00040">
    <property type="entry name" value="yfcE"/>
    <property type="match status" value="1"/>
</dbReference>
<evidence type="ECO:0000256" key="1">
    <source>
        <dbReference type="ARBA" id="ARBA00008950"/>
    </source>
</evidence>
<comment type="similarity">
    <text evidence="1 2">Belongs to the metallophosphoesterase superfamily. YfcE family.</text>
</comment>
<dbReference type="PANTHER" id="PTHR43165">
    <property type="entry name" value="METALLOPHOSPHOESTERASE"/>
    <property type="match status" value="1"/>
</dbReference>
<dbReference type="EMBL" id="VXPY01000052">
    <property type="protein sequence ID" value="MYD90218.1"/>
    <property type="molecule type" value="Genomic_DNA"/>
</dbReference>
<dbReference type="AlphaFoldDB" id="A0A6B1DSF1"/>
<gene>
    <name evidence="4" type="ORF">F4Y08_07750</name>
</gene>
<reference evidence="4" key="1">
    <citation type="submission" date="2019-09" db="EMBL/GenBank/DDBJ databases">
        <title>Characterisation of the sponge microbiome using genome-centric metagenomics.</title>
        <authorList>
            <person name="Engelberts J.P."/>
            <person name="Robbins S.J."/>
            <person name="De Goeij J.M."/>
            <person name="Aranda M."/>
            <person name="Bell S.C."/>
            <person name="Webster N.S."/>
        </authorList>
    </citation>
    <scope>NUCLEOTIDE SEQUENCE</scope>
    <source>
        <strain evidence="4">SB0662_bin_9</strain>
    </source>
</reference>
<protein>
    <recommendedName>
        <fullName evidence="2">Phosphoesterase</fullName>
        <ecNumber evidence="2">3.1.4.-</ecNumber>
    </recommendedName>
</protein>
<dbReference type="GO" id="GO:0046872">
    <property type="term" value="F:metal ion binding"/>
    <property type="evidence" value="ECO:0007669"/>
    <property type="project" value="UniProtKB-KW"/>
</dbReference>
<name>A0A6B1DSF1_9CHLR</name>
<evidence type="ECO:0000259" key="3">
    <source>
        <dbReference type="Pfam" id="PF12850"/>
    </source>
</evidence>
<dbReference type="InterPro" id="IPR029052">
    <property type="entry name" value="Metallo-depent_PP-like"/>
</dbReference>
<evidence type="ECO:0000313" key="4">
    <source>
        <dbReference type="EMBL" id="MYD90218.1"/>
    </source>
</evidence>
<organism evidence="4">
    <name type="scientific">Caldilineaceae bacterium SB0662_bin_9</name>
    <dbReference type="NCBI Taxonomy" id="2605258"/>
    <lineage>
        <taxon>Bacteria</taxon>
        <taxon>Bacillati</taxon>
        <taxon>Chloroflexota</taxon>
        <taxon>Caldilineae</taxon>
        <taxon>Caldilineales</taxon>
        <taxon>Caldilineaceae</taxon>
    </lineage>
</organism>
<keyword evidence="2" id="KW-0479">Metal-binding</keyword>